<gene>
    <name evidence="2" type="ORF">AK812_SmicGene42413</name>
</gene>
<accession>A0A1Q9C3L3</accession>
<evidence type="ECO:0000313" key="3">
    <source>
        <dbReference type="Proteomes" id="UP000186817"/>
    </source>
</evidence>
<sequence>MPGLRPGEYGADPFELRPKQNLPGQLTSEPQAVREVAQNMEVQNRNTLLFEGVSKSYRGDGGPTLLPPAKRGHTLGLFTHTPGPGIWDGDPTLQAMVSVQVVRTTKGSDSSRFVPQGVPIGLLQQPYYYLSAIRRRGDMINASLMKRSLKRGFLLDAAPQEGAELVYGIRVTNPRLLGVVVDRSPSALLFSFGYSSQTKKENVFVSTLTNPPAVIQVGAIRKRDATSDADASEKKLPRQTRPPGAAPPLGNVPGVPDAMEEVERNAPLVPELAEPMGSGKNDDDGE</sequence>
<reference evidence="2 3" key="1">
    <citation type="submission" date="2016-02" db="EMBL/GenBank/DDBJ databases">
        <title>Genome analysis of coral dinoflagellate symbionts highlights evolutionary adaptations to a symbiotic lifestyle.</title>
        <authorList>
            <person name="Aranda M."/>
            <person name="Li Y."/>
            <person name="Liew Y.J."/>
            <person name="Baumgarten S."/>
            <person name="Simakov O."/>
            <person name="Wilson M."/>
            <person name="Piel J."/>
            <person name="Ashoor H."/>
            <person name="Bougouffa S."/>
            <person name="Bajic V.B."/>
            <person name="Ryu T."/>
            <person name="Ravasi T."/>
            <person name="Bayer T."/>
            <person name="Micklem G."/>
            <person name="Kim H."/>
            <person name="Bhak J."/>
            <person name="Lajeunesse T.C."/>
            <person name="Voolstra C.R."/>
        </authorList>
    </citation>
    <scope>NUCLEOTIDE SEQUENCE [LARGE SCALE GENOMIC DNA]</scope>
    <source>
        <strain evidence="2 3">CCMP2467</strain>
    </source>
</reference>
<evidence type="ECO:0000313" key="2">
    <source>
        <dbReference type="EMBL" id="OLP77513.1"/>
    </source>
</evidence>
<proteinExistence type="predicted"/>
<organism evidence="2 3">
    <name type="scientific">Symbiodinium microadriaticum</name>
    <name type="common">Dinoflagellate</name>
    <name type="synonym">Zooxanthella microadriatica</name>
    <dbReference type="NCBI Taxonomy" id="2951"/>
    <lineage>
        <taxon>Eukaryota</taxon>
        <taxon>Sar</taxon>
        <taxon>Alveolata</taxon>
        <taxon>Dinophyceae</taxon>
        <taxon>Suessiales</taxon>
        <taxon>Symbiodiniaceae</taxon>
        <taxon>Symbiodinium</taxon>
    </lineage>
</organism>
<name>A0A1Q9C3L3_SYMMI</name>
<comment type="caution">
    <text evidence="2">The sequence shown here is derived from an EMBL/GenBank/DDBJ whole genome shotgun (WGS) entry which is preliminary data.</text>
</comment>
<dbReference type="Proteomes" id="UP000186817">
    <property type="component" value="Unassembled WGS sequence"/>
</dbReference>
<feature type="compositionally biased region" description="Basic and acidic residues" evidence="1">
    <location>
        <begin position="221"/>
        <end position="236"/>
    </location>
</feature>
<evidence type="ECO:0000256" key="1">
    <source>
        <dbReference type="SAM" id="MobiDB-lite"/>
    </source>
</evidence>
<dbReference type="AlphaFoldDB" id="A0A1Q9C3L3"/>
<feature type="region of interest" description="Disordered" evidence="1">
    <location>
        <begin position="1"/>
        <end position="25"/>
    </location>
</feature>
<dbReference type="EMBL" id="LSRX01001752">
    <property type="protein sequence ID" value="OLP77513.1"/>
    <property type="molecule type" value="Genomic_DNA"/>
</dbReference>
<keyword evidence="3" id="KW-1185">Reference proteome</keyword>
<protein>
    <submittedName>
        <fullName evidence="2">Uncharacterized protein</fullName>
    </submittedName>
</protein>
<feature type="region of interest" description="Disordered" evidence="1">
    <location>
        <begin position="219"/>
        <end position="286"/>
    </location>
</feature>